<feature type="signal peptide" evidence="1">
    <location>
        <begin position="1"/>
        <end position="23"/>
    </location>
</feature>
<evidence type="ECO:0008006" key="4">
    <source>
        <dbReference type="Google" id="ProtNLM"/>
    </source>
</evidence>
<dbReference type="PROSITE" id="PS51257">
    <property type="entry name" value="PROKAR_LIPOPROTEIN"/>
    <property type="match status" value="1"/>
</dbReference>
<feature type="chain" id="PRO_5012861681" description="DUF4595 domain-containing protein" evidence="1">
    <location>
        <begin position="24"/>
        <end position="265"/>
    </location>
</feature>
<sequence>MKKLLFYSLFIVLLISCSTSDDGEIDTSILPTKIIHKLRFFNNSIFTRTYQYDGNKIKSIISSSGDKLEYFYSGNLITTVNYFDEKNSLNATIKIDYEKNRIKTLTRKYHDGGSDLIFNYTWINDNQVRIQNNRYLPPNTTAYTDVFLSNGNITKTIRYFKSTGYEMEESRSYTYDSNSFPLKNVEGFSKIITSELDAAPVIADTQANNLLKYTYKQITTENGQTQETANYTQELNSNFSYNANGFPTKYFNHNDEDDILIEYNR</sequence>
<evidence type="ECO:0000313" key="2">
    <source>
        <dbReference type="EMBL" id="SHK14793.1"/>
    </source>
</evidence>
<accession>A0A1M6Q3P3</accession>
<gene>
    <name evidence="2" type="ORF">SAMN05444371_1492</name>
</gene>
<dbReference type="EMBL" id="FRAM01000001">
    <property type="protein sequence ID" value="SHK14793.1"/>
    <property type="molecule type" value="Genomic_DNA"/>
</dbReference>
<reference evidence="3" key="1">
    <citation type="submission" date="2016-11" db="EMBL/GenBank/DDBJ databases">
        <authorList>
            <person name="Varghese N."/>
            <person name="Submissions S."/>
        </authorList>
    </citation>
    <scope>NUCLEOTIDE SEQUENCE [LARGE SCALE GENOMIC DNA]</scope>
    <source>
        <strain evidence="3">DSM 18016</strain>
    </source>
</reference>
<evidence type="ECO:0000313" key="3">
    <source>
        <dbReference type="Proteomes" id="UP000184498"/>
    </source>
</evidence>
<keyword evidence="1" id="KW-0732">Signal</keyword>
<proteinExistence type="predicted"/>
<evidence type="ECO:0000256" key="1">
    <source>
        <dbReference type="SAM" id="SignalP"/>
    </source>
</evidence>
<keyword evidence="3" id="KW-1185">Reference proteome</keyword>
<organism evidence="2 3">
    <name type="scientific">Epilithonimonas mollis</name>
    <dbReference type="NCBI Taxonomy" id="216903"/>
    <lineage>
        <taxon>Bacteria</taxon>
        <taxon>Pseudomonadati</taxon>
        <taxon>Bacteroidota</taxon>
        <taxon>Flavobacteriia</taxon>
        <taxon>Flavobacteriales</taxon>
        <taxon>Weeksellaceae</taxon>
        <taxon>Chryseobacterium group</taxon>
        <taxon>Epilithonimonas</taxon>
    </lineage>
</organism>
<dbReference type="RefSeq" id="WP_072997116.1">
    <property type="nucleotide sequence ID" value="NZ_FRAM01000001.1"/>
</dbReference>
<name>A0A1M6Q3P3_9FLAO</name>
<protein>
    <recommendedName>
        <fullName evidence="4">DUF4595 domain-containing protein</fullName>
    </recommendedName>
</protein>
<dbReference type="AlphaFoldDB" id="A0A1M6Q3P3"/>
<dbReference type="Proteomes" id="UP000184498">
    <property type="component" value="Unassembled WGS sequence"/>
</dbReference>
<dbReference type="OrthoDB" id="1444189at2"/>